<protein>
    <submittedName>
        <fullName evidence="9">Glutamate or tyrosine decarboxylase</fullName>
    </submittedName>
</protein>
<sequence>MGSDETSTVADRSAPTRAAPAPDRRYDCLDDAARLARRYLDGPGDRPVTAAAGLDELRAVLARPLPDEGEDPSAVVESLARDVEPGLVASGGPRYFGFVIGGAVPTAVAADWLVSAWDQNGGGFVASPALSVVEEVAAAWVRELLGVPASSGVGFVTGCQMANFTCLAAARHAVLRDAGWDVEAHGLHGAPRIRVLTGEYAHVTIGVACRLLGLGQLVDVVPADNQGRMRADALSEALADGADGPTIVCAQAGEINTGAFDPFLDIARLCRDHRAWLHIDGAFGLWAAASQRRHTLVAGAEQANSWATDGHKWLNVPYDCGIAIVADAQAHLAAMTSTSAYVPAHAADVPYGLDWTPEFSRRARGVTVFAALRQLGRHGLADLIDRCCDHAGLIARRLAAEPGLEIVNDVVLNQVLVRFGDDDALTDAVIERVQRDGVCWLAGSTFRGRRVMRISVVGWQTTPADAHRSADAIITAVRAAGG</sequence>
<keyword evidence="5 7" id="KW-0456">Lyase</keyword>
<dbReference type="Proteomes" id="UP000184428">
    <property type="component" value="Unassembled WGS sequence"/>
</dbReference>
<accession>A0A1M7TZ39</accession>
<dbReference type="InterPro" id="IPR002129">
    <property type="entry name" value="PyrdxlP-dep_de-COase"/>
</dbReference>
<dbReference type="AlphaFoldDB" id="A0A1M7TZ39"/>
<evidence type="ECO:0000256" key="6">
    <source>
        <dbReference type="PIRSR" id="PIRSR602129-50"/>
    </source>
</evidence>
<dbReference type="RefSeq" id="WP_083606282.1">
    <property type="nucleotide sequence ID" value="NZ_FRDM01000010.1"/>
</dbReference>
<evidence type="ECO:0000256" key="2">
    <source>
        <dbReference type="ARBA" id="ARBA00009533"/>
    </source>
</evidence>
<dbReference type="PANTHER" id="PTHR11999">
    <property type="entry name" value="GROUP II PYRIDOXAL-5-PHOSPHATE DECARBOXYLASE"/>
    <property type="match status" value="1"/>
</dbReference>
<keyword evidence="4 6" id="KW-0663">Pyridoxal phosphate</keyword>
<dbReference type="Gene3D" id="3.90.1150.10">
    <property type="entry name" value="Aspartate Aminotransferase, domain 1"/>
    <property type="match status" value="1"/>
</dbReference>
<evidence type="ECO:0000256" key="7">
    <source>
        <dbReference type="RuleBase" id="RU000382"/>
    </source>
</evidence>
<evidence type="ECO:0000256" key="8">
    <source>
        <dbReference type="SAM" id="MobiDB-lite"/>
    </source>
</evidence>
<reference evidence="9 10" key="1">
    <citation type="submission" date="2016-12" db="EMBL/GenBank/DDBJ databases">
        <authorList>
            <person name="Song W.-J."/>
            <person name="Kurnit D.M."/>
        </authorList>
    </citation>
    <scope>NUCLEOTIDE SEQUENCE [LARGE SCALE GENOMIC DNA]</scope>
    <source>
        <strain evidence="9 10">DSM 43162</strain>
    </source>
</reference>
<dbReference type="Pfam" id="PF00282">
    <property type="entry name" value="Pyridoxal_deC"/>
    <property type="match status" value="1"/>
</dbReference>
<evidence type="ECO:0000256" key="1">
    <source>
        <dbReference type="ARBA" id="ARBA00001933"/>
    </source>
</evidence>
<comment type="cofactor">
    <cofactor evidence="1 6 7">
        <name>pyridoxal 5'-phosphate</name>
        <dbReference type="ChEBI" id="CHEBI:597326"/>
    </cofactor>
</comment>
<proteinExistence type="inferred from homology"/>
<dbReference type="SUPFAM" id="SSF53383">
    <property type="entry name" value="PLP-dependent transferases"/>
    <property type="match status" value="1"/>
</dbReference>
<keyword evidence="3" id="KW-0210">Decarboxylase</keyword>
<dbReference type="EMBL" id="FRDM01000010">
    <property type="protein sequence ID" value="SHN75968.1"/>
    <property type="molecule type" value="Genomic_DNA"/>
</dbReference>
<gene>
    <name evidence="9" type="ORF">SAMN05660350_02367</name>
</gene>
<dbReference type="Gene3D" id="3.40.640.10">
    <property type="entry name" value="Type I PLP-dependent aspartate aminotransferase-like (Major domain)"/>
    <property type="match status" value="1"/>
</dbReference>
<evidence type="ECO:0000256" key="3">
    <source>
        <dbReference type="ARBA" id="ARBA00022793"/>
    </source>
</evidence>
<name>A0A1M7TZ39_9ACTN</name>
<dbReference type="InterPro" id="IPR015424">
    <property type="entry name" value="PyrdxlP-dep_Trfase"/>
</dbReference>
<organism evidence="9 10">
    <name type="scientific">Geodermatophilus obscurus</name>
    <dbReference type="NCBI Taxonomy" id="1861"/>
    <lineage>
        <taxon>Bacteria</taxon>
        <taxon>Bacillati</taxon>
        <taxon>Actinomycetota</taxon>
        <taxon>Actinomycetes</taxon>
        <taxon>Geodermatophilales</taxon>
        <taxon>Geodermatophilaceae</taxon>
        <taxon>Geodermatophilus</taxon>
    </lineage>
</organism>
<dbReference type="InterPro" id="IPR015421">
    <property type="entry name" value="PyrdxlP-dep_Trfase_major"/>
</dbReference>
<evidence type="ECO:0000256" key="4">
    <source>
        <dbReference type="ARBA" id="ARBA00022898"/>
    </source>
</evidence>
<evidence type="ECO:0000256" key="5">
    <source>
        <dbReference type="ARBA" id="ARBA00023239"/>
    </source>
</evidence>
<evidence type="ECO:0000313" key="9">
    <source>
        <dbReference type="EMBL" id="SHN75968.1"/>
    </source>
</evidence>
<dbReference type="GO" id="GO:0004058">
    <property type="term" value="F:aromatic-L-amino-acid decarboxylase activity"/>
    <property type="evidence" value="ECO:0007669"/>
    <property type="project" value="UniProtKB-ARBA"/>
</dbReference>
<evidence type="ECO:0000313" key="10">
    <source>
        <dbReference type="Proteomes" id="UP000184428"/>
    </source>
</evidence>
<dbReference type="OrthoDB" id="3335676at2"/>
<comment type="similarity">
    <text evidence="2 7">Belongs to the group II decarboxylase family.</text>
</comment>
<dbReference type="PANTHER" id="PTHR11999:SF70">
    <property type="entry name" value="MIP05841P"/>
    <property type="match status" value="1"/>
</dbReference>
<dbReference type="GO" id="GO:0030170">
    <property type="term" value="F:pyridoxal phosphate binding"/>
    <property type="evidence" value="ECO:0007669"/>
    <property type="project" value="InterPro"/>
</dbReference>
<dbReference type="InterPro" id="IPR010977">
    <property type="entry name" value="Aromatic_deC"/>
</dbReference>
<feature type="compositionally biased region" description="Low complexity" evidence="8">
    <location>
        <begin position="10"/>
        <end position="21"/>
    </location>
</feature>
<feature type="region of interest" description="Disordered" evidence="8">
    <location>
        <begin position="1"/>
        <end position="25"/>
    </location>
</feature>
<feature type="modified residue" description="N6-(pyridoxal phosphate)lysine" evidence="6">
    <location>
        <position position="312"/>
    </location>
</feature>
<dbReference type="GO" id="GO:0019752">
    <property type="term" value="P:carboxylic acid metabolic process"/>
    <property type="evidence" value="ECO:0007669"/>
    <property type="project" value="InterPro"/>
</dbReference>
<dbReference type="InterPro" id="IPR015422">
    <property type="entry name" value="PyrdxlP-dep_Trfase_small"/>
</dbReference>